<protein>
    <submittedName>
        <fullName evidence="2">Uncharacterized protein</fullName>
    </submittedName>
</protein>
<accession>A0A5B1CIC9</accession>
<feature type="region of interest" description="Disordered" evidence="1">
    <location>
        <begin position="1"/>
        <end position="44"/>
    </location>
</feature>
<feature type="compositionally biased region" description="Basic and acidic residues" evidence="1">
    <location>
        <begin position="1"/>
        <end position="15"/>
    </location>
</feature>
<organism evidence="2 3">
    <name type="scientific">Rubripirellula obstinata</name>
    <dbReference type="NCBI Taxonomy" id="406547"/>
    <lineage>
        <taxon>Bacteria</taxon>
        <taxon>Pseudomonadati</taxon>
        <taxon>Planctomycetota</taxon>
        <taxon>Planctomycetia</taxon>
        <taxon>Pirellulales</taxon>
        <taxon>Pirellulaceae</taxon>
        <taxon>Rubripirellula</taxon>
    </lineage>
</organism>
<gene>
    <name evidence="2" type="ORF">LF1_18720</name>
</gene>
<dbReference type="Proteomes" id="UP000322699">
    <property type="component" value="Unassembled WGS sequence"/>
</dbReference>
<evidence type="ECO:0000256" key="1">
    <source>
        <dbReference type="SAM" id="MobiDB-lite"/>
    </source>
</evidence>
<dbReference type="AlphaFoldDB" id="A0A5B1CIC9"/>
<comment type="caution">
    <text evidence="2">The sequence shown here is derived from an EMBL/GenBank/DDBJ whole genome shotgun (WGS) entry which is preliminary data.</text>
</comment>
<reference evidence="2 3" key="1">
    <citation type="submission" date="2019-08" db="EMBL/GenBank/DDBJ databases">
        <title>Deep-cultivation of Planctomycetes and their phenomic and genomic characterization uncovers novel biology.</title>
        <authorList>
            <person name="Wiegand S."/>
            <person name="Jogler M."/>
            <person name="Boedeker C."/>
            <person name="Pinto D."/>
            <person name="Vollmers J."/>
            <person name="Rivas-Marin E."/>
            <person name="Kohn T."/>
            <person name="Peeters S.H."/>
            <person name="Heuer A."/>
            <person name="Rast P."/>
            <person name="Oberbeckmann S."/>
            <person name="Bunk B."/>
            <person name="Jeske O."/>
            <person name="Meyerdierks A."/>
            <person name="Storesund J.E."/>
            <person name="Kallscheuer N."/>
            <person name="Luecker S."/>
            <person name="Lage O.M."/>
            <person name="Pohl T."/>
            <person name="Merkel B.J."/>
            <person name="Hornburger P."/>
            <person name="Mueller R.-W."/>
            <person name="Bruemmer F."/>
            <person name="Labrenz M."/>
            <person name="Spormann A.M."/>
            <person name="Op Den Camp H."/>
            <person name="Overmann J."/>
            <person name="Amann R."/>
            <person name="Jetten M.S.M."/>
            <person name="Mascher T."/>
            <person name="Medema M.H."/>
            <person name="Devos D.P."/>
            <person name="Kaster A.-K."/>
            <person name="Ovreas L."/>
            <person name="Rohde M."/>
            <person name="Galperin M.Y."/>
            <person name="Jogler C."/>
        </authorList>
    </citation>
    <scope>NUCLEOTIDE SEQUENCE [LARGE SCALE GENOMIC DNA]</scope>
    <source>
        <strain evidence="2 3">LF1</strain>
    </source>
</reference>
<dbReference type="EMBL" id="VRLW01000001">
    <property type="protein sequence ID" value="KAA1259340.1"/>
    <property type="molecule type" value="Genomic_DNA"/>
</dbReference>
<proteinExistence type="predicted"/>
<evidence type="ECO:0000313" key="3">
    <source>
        <dbReference type="Proteomes" id="UP000322699"/>
    </source>
</evidence>
<sequence>MPEFSHPKGEAKPEADSSGPGLAGNVRPQKKPGKTGLNSAWGQS</sequence>
<evidence type="ECO:0000313" key="2">
    <source>
        <dbReference type="EMBL" id="KAA1259340.1"/>
    </source>
</evidence>
<name>A0A5B1CIC9_9BACT</name>
<keyword evidence="3" id="KW-1185">Reference proteome</keyword>